<gene>
    <name evidence="1" type="ORF">N5C46_20860</name>
</gene>
<evidence type="ECO:0000313" key="1">
    <source>
        <dbReference type="EMBL" id="UXH44058.1"/>
    </source>
</evidence>
<dbReference type="Proteomes" id="UP001064027">
    <property type="component" value="Chromosome"/>
</dbReference>
<dbReference type="EMBL" id="CP104558">
    <property type="protein sequence ID" value="UXH44058.1"/>
    <property type="molecule type" value="Genomic_DNA"/>
</dbReference>
<keyword evidence="2" id="KW-1185">Reference proteome</keyword>
<organism evidence="1 2">
    <name type="scientific">Rossellomorea vietnamensis</name>
    <dbReference type="NCBI Taxonomy" id="218284"/>
    <lineage>
        <taxon>Bacteria</taxon>
        <taxon>Bacillati</taxon>
        <taxon>Bacillota</taxon>
        <taxon>Bacilli</taxon>
        <taxon>Bacillales</taxon>
        <taxon>Bacillaceae</taxon>
        <taxon>Rossellomorea</taxon>
    </lineage>
</organism>
<sequence>MVFQHKNIPEAGIQLPKGTVKEEEETFSAVIREVQEETGIQTFEVGKLIASDYWENDDGAMHNRYFYKIICHEMADEWEYNPTGGGEEEGLTFQFFWISSEEEFELIRGHSDYLKLVFDE</sequence>
<protein>
    <submittedName>
        <fullName evidence="1">NUDIX domain-containing protein</fullName>
    </submittedName>
</protein>
<reference evidence="1" key="1">
    <citation type="submission" date="2022-09" db="EMBL/GenBank/DDBJ databases">
        <title>Complete genome sequence of Rossellomorea vietnamensis strain RL-WG62, a newly isolated PGPR with the potential for plant salinity stress alleviation.</title>
        <authorList>
            <person name="Ren L."/>
            <person name="Wang G."/>
            <person name="Hu H."/>
        </authorList>
    </citation>
    <scope>NUCLEOTIDE SEQUENCE</scope>
    <source>
        <strain evidence="1">RL-WG62</strain>
    </source>
</reference>
<name>A0ACD4C626_9BACI</name>
<accession>A0ACD4C626</accession>
<proteinExistence type="predicted"/>
<evidence type="ECO:0000313" key="2">
    <source>
        <dbReference type="Proteomes" id="UP001064027"/>
    </source>
</evidence>